<name>A0A7J3M303_ARCFL</name>
<evidence type="ECO:0000256" key="5">
    <source>
        <dbReference type="ARBA" id="ARBA00023004"/>
    </source>
</evidence>
<dbReference type="AlphaFoldDB" id="A0A7J3M303"/>
<dbReference type="GO" id="GO:0005737">
    <property type="term" value="C:cytoplasm"/>
    <property type="evidence" value="ECO:0007669"/>
    <property type="project" value="TreeGrafter"/>
</dbReference>
<proteinExistence type="predicted"/>
<evidence type="ECO:0000256" key="3">
    <source>
        <dbReference type="ARBA" id="ARBA00022691"/>
    </source>
</evidence>
<dbReference type="Pfam" id="PF04055">
    <property type="entry name" value="Radical_SAM"/>
    <property type="match status" value="1"/>
</dbReference>
<dbReference type="InterPro" id="IPR007197">
    <property type="entry name" value="rSAM"/>
</dbReference>
<evidence type="ECO:0000313" key="8">
    <source>
        <dbReference type="EMBL" id="HGT82780.1"/>
    </source>
</evidence>
<keyword evidence="4" id="KW-0479">Metal-binding</keyword>
<comment type="caution">
    <text evidence="8">The sequence shown here is derived from an EMBL/GenBank/DDBJ whole genome shotgun (WGS) entry which is preliminary data.</text>
</comment>
<dbReference type="SFLD" id="SFLDS00029">
    <property type="entry name" value="Radical_SAM"/>
    <property type="match status" value="1"/>
</dbReference>
<keyword evidence="2" id="KW-0004">4Fe-4S</keyword>
<keyword evidence="3" id="KW-0949">S-adenosyl-L-methionine</keyword>
<gene>
    <name evidence="8" type="ORF">ENT52_03540</name>
</gene>
<dbReference type="InterPro" id="IPR006638">
    <property type="entry name" value="Elp3/MiaA/NifB-like_rSAM"/>
</dbReference>
<reference evidence="8" key="1">
    <citation type="journal article" date="2020" name="mSystems">
        <title>Genome- and Community-Level Interaction Insights into Carbon Utilization and Element Cycling Functions of Hydrothermarchaeota in Hydrothermal Sediment.</title>
        <authorList>
            <person name="Zhou Z."/>
            <person name="Liu Y."/>
            <person name="Xu W."/>
            <person name="Pan J."/>
            <person name="Luo Z.H."/>
            <person name="Li M."/>
        </authorList>
    </citation>
    <scope>NUCLEOTIDE SEQUENCE [LARGE SCALE GENOMIC DNA]</scope>
    <source>
        <strain evidence="8">SpSt-587</strain>
    </source>
</reference>
<evidence type="ECO:0000256" key="4">
    <source>
        <dbReference type="ARBA" id="ARBA00022723"/>
    </source>
</evidence>
<dbReference type="GO" id="GO:0002926">
    <property type="term" value="P:tRNA wobble base 5-methoxycarbonylmethyl-2-thiouridinylation"/>
    <property type="evidence" value="ECO:0007669"/>
    <property type="project" value="TreeGrafter"/>
</dbReference>
<keyword evidence="5" id="KW-0408">Iron</keyword>
<dbReference type="SUPFAM" id="SSF102114">
    <property type="entry name" value="Radical SAM enzymes"/>
    <property type="match status" value="1"/>
</dbReference>
<organism evidence="8">
    <name type="scientific">Archaeoglobus fulgidus</name>
    <dbReference type="NCBI Taxonomy" id="2234"/>
    <lineage>
        <taxon>Archaea</taxon>
        <taxon>Methanobacteriati</taxon>
        <taxon>Methanobacteriota</taxon>
        <taxon>Archaeoglobi</taxon>
        <taxon>Archaeoglobales</taxon>
        <taxon>Archaeoglobaceae</taxon>
        <taxon>Archaeoglobus</taxon>
    </lineage>
</organism>
<dbReference type="SMART" id="SM00729">
    <property type="entry name" value="Elp3"/>
    <property type="match status" value="1"/>
</dbReference>
<dbReference type="GO" id="GO:0051539">
    <property type="term" value="F:4 iron, 4 sulfur cluster binding"/>
    <property type="evidence" value="ECO:0007669"/>
    <property type="project" value="UniProtKB-KW"/>
</dbReference>
<dbReference type="GO" id="GO:0046872">
    <property type="term" value="F:metal ion binding"/>
    <property type="evidence" value="ECO:0007669"/>
    <property type="project" value="UniProtKB-KW"/>
</dbReference>
<dbReference type="Gene3D" id="3.20.20.70">
    <property type="entry name" value="Aldolase class I"/>
    <property type="match status" value="1"/>
</dbReference>
<dbReference type="PANTHER" id="PTHR11135">
    <property type="entry name" value="HISTONE ACETYLTRANSFERASE-RELATED"/>
    <property type="match status" value="1"/>
</dbReference>
<comment type="cofactor">
    <cofactor evidence="1">
        <name>[4Fe-4S] cluster</name>
        <dbReference type="ChEBI" id="CHEBI:49883"/>
    </cofactor>
</comment>
<sequence length="304" mass="35025">MLKIWKEIERYRGREESCLTAIITTKGCAWRKCTMCSYWLESRDLSEERLKEQVDELFAKVDTKLLKIFTSGSFFDDNEVPGYLRRYIVEKALERGVEKIIVESRPEFVSEEKLKDFDGIELEVGIGLETVNDFVRENCINKGFTFSDFTSAVEKIKAFGFRVKCYLLLKPPFLSEKEAILDVVNSAKKVSRLVDVISINLTNVQKATVVEKLWERNLYRPPWLWSAVEAIKRIESEAEIICDPVAGGRIRGPHNCGKCDREVASALRLFSLTQDKSVLELDCDCKAVWRKTLEIEDFSRVPLL</sequence>
<feature type="domain" description="Elp3/MiaA/NifB-like radical SAM core" evidence="7">
    <location>
        <begin position="18"/>
        <end position="233"/>
    </location>
</feature>
<dbReference type="NCBIfam" id="TIGR01210">
    <property type="entry name" value="archaeosine biosynthesis radical SAM protein RaSEA"/>
    <property type="match status" value="1"/>
</dbReference>
<dbReference type="InterPro" id="IPR005909">
    <property type="entry name" value="RaSEA"/>
</dbReference>
<dbReference type="InterPro" id="IPR039661">
    <property type="entry name" value="ELP3"/>
</dbReference>
<dbReference type="EMBL" id="DSYZ01000078">
    <property type="protein sequence ID" value="HGT82780.1"/>
    <property type="molecule type" value="Genomic_DNA"/>
</dbReference>
<evidence type="ECO:0000256" key="6">
    <source>
        <dbReference type="ARBA" id="ARBA00023014"/>
    </source>
</evidence>
<dbReference type="InterPro" id="IPR013785">
    <property type="entry name" value="Aldolase_TIM"/>
</dbReference>
<dbReference type="PANTHER" id="PTHR11135:SF0">
    <property type="entry name" value="ELONGATOR COMPLEX PROTEIN 3"/>
    <property type="match status" value="1"/>
</dbReference>
<evidence type="ECO:0000256" key="2">
    <source>
        <dbReference type="ARBA" id="ARBA00022485"/>
    </source>
</evidence>
<accession>A0A7J3M303</accession>
<keyword evidence="6" id="KW-0411">Iron-sulfur</keyword>
<dbReference type="GO" id="GO:0003824">
    <property type="term" value="F:catalytic activity"/>
    <property type="evidence" value="ECO:0007669"/>
    <property type="project" value="InterPro"/>
</dbReference>
<dbReference type="PIRSF" id="PIRSF004954">
    <property type="entry name" value="Radical_SAM"/>
    <property type="match status" value="1"/>
</dbReference>
<dbReference type="InterPro" id="IPR058240">
    <property type="entry name" value="rSAM_sf"/>
</dbReference>
<evidence type="ECO:0000256" key="1">
    <source>
        <dbReference type="ARBA" id="ARBA00001966"/>
    </source>
</evidence>
<evidence type="ECO:0000259" key="7">
    <source>
        <dbReference type="SMART" id="SM00729"/>
    </source>
</evidence>
<protein>
    <submittedName>
        <fullName evidence="8">TIGR01210 family radical SAM protein</fullName>
    </submittedName>
</protein>